<dbReference type="AlphaFoldDB" id="A0A8K0MFH7"/>
<dbReference type="EMBL" id="VOIH02000006">
    <property type="protein sequence ID" value="KAF3444021.1"/>
    <property type="molecule type" value="Genomic_DNA"/>
</dbReference>
<reference evidence="2" key="1">
    <citation type="submission" date="2020-03" db="EMBL/GenBank/DDBJ databases">
        <title>A high-quality chromosome-level genome assembly of a woody plant with both climbing and erect habits, Rhamnella rubrinervis.</title>
        <authorList>
            <person name="Lu Z."/>
            <person name="Yang Y."/>
            <person name="Zhu X."/>
            <person name="Sun Y."/>
        </authorList>
    </citation>
    <scope>NUCLEOTIDE SEQUENCE</scope>
    <source>
        <strain evidence="2">BYM</strain>
        <tissue evidence="2">Leaf</tissue>
    </source>
</reference>
<dbReference type="Pfam" id="PF05641">
    <property type="entry name" value="Agenet"/>
    <property type="match status" value="2"/>
</dbReference>
<evidence type="ECO:0000259" key="1">
    <source>
        <dbReference type="SMART" id="SM00743"/>
    </source>
</evidence>
<dbReference type="InterPro" id="IPR014002">
    <property type="entry name" value="Agenet_dom_plant"/>
</dbReference>
<dbReference type="Proteomes" id="UP000796880">
    <property type="component" value="Unassembled WGS sequence"/>
</dbReference>
<gene>
    <name evidence="2" type="ORF">FNV43_RR13711</name>
</gene>
<name>A0A8K0MFH7_9ROSA</name>
<dbReference type="CDD" id="cd20406">
    <property type="entry name" value="Tudor_Agenet_AtDUF_rpt2_4"/>
    <property type="match status" value="1"/>
</dbReference>
<protein>
    <recommendedName>
        <fullName evidence="1">Agenet domain-containing protein</fullName>
    </recommendedName>
</protein>
<evidence type="ECO:0000313" key="3">
    <source>
        <dbReference type="Proteomes" id="UP000796880"/>
    </source>
</evidence>
<feature type="domain" description="Agenet" evidence="1">
    <location>
        <begin position="41"/>
        <end position="97"/>
    </location>
</feature>
<keyword evidence="3" id="KW-1185">Reference proteome</keyword>
<dbReference type="PANTHER" id="PTHR31917:SF148">
    <property type="entry name" value="DUF724 DOMAIN-CONTAINING PROTEIN 2"/>
    <property type="match status" value="1"/>
</dbReference>
<dbReference type="InterPro" id="IPR008395">
    <property type="entry name" value="Agenet-like_dom"/>
</dbReference>
<sequence length="129" mass="14841">MDMYVVKYKELLENYECGPLTETVFNNEVRPVPPHDQIRATGFAYLEKVDALDNDGWWMGKITRKEGSNYKVDFETTGDDEIACPLSCLRFHLDWRHGNTRTLKSDPSLFHTSKLSLSLIYSTYVANGL</sequence>
<evidence type="ECO:0000313" key="2">
    <source>
        <dbReference type="EMBL" id="KAF3444021.1"/>
    </source>
</evidence>
<dbReference type="OrthoDB" id="1184447at2759"/>
<comment type="caution">
    <text evidence="2">The sequence shown here is derived from an EMBL/GenBank/DDBJ whole genome shotgun (WGS) entry which is preliminary data.</text>
</comment>
<dbReference type="PANTHER" id="PTHR31917">
    <property type="entry name" value="AGENET DOMAIN-CONTAINING PROTEIN-RELATED"/>
    <property type="match status" value="1"/>
</dbReference>
<organism evidence="2 3">
    <name type="scientific">Rhamnella rubrinervis</name>
    <dbReference type="NCBI Taxonomy" id="2594499"/>
    <lineage>
        <taxon>Eukaryota</taxon>
        <taxon>Viridiplantae</taxon>
        <taxon>Streptophyta</taxon>
        <taxon>Embryophyta</taxon>
        <taxon>Tracheophyta</taxon>
        <taxon>Spermatophyta</taxon>
        <taxon>Magnoliopsida</taxon>
        <taxon>eudicotyledons</taxon>
        <taxon>Gunneridae</taxon>
        <taxon>Pentapetalae</taxon>
        <taxon>rosids</taxon>
        <taxon>fabids</taxon>
        <taxon>Rosales</taxon>
        <taxon>Rhamnaceae</taxon>
        <taxon>rhamnoid group</taxon>
        <taxon>Rhamneae</taxon>
        <taxon>Rhamnella</taxon>
    </lineage>
</organism>
<accession>A0A8K0MFH7</accession>
<dbReference type="SMART" id="SM00743">
    <property type="entry name" value="Agenet"/>
    <property type="match status" value="1"/>
</dbReference>
<proteinExistence type="predicted"/>